<name>A0A8S5QB97_9CAUD</name>
<reference evidence="1" key="1">
    <citation type="journal article" date="2021" name="Proc. Natl. Acad. Sci. U.S.A.">
        <title>A Catalog of Tens of Thousands of Viruses from Human Metagenomes Reveals Hidden Associations with Chronic Diseases.</title>
        <authorList>
            <person name="Tisza M.J."/>
            <person name="Buck C.B."/>
        </authorList>
    </citation>
    <scope>NUCLEOTIDE SEQUENCE</scope>
    <source>
        <strain evidence="1">CtKyp3</strain>
    </source>
</reference>
<dbReference type="EMBL" id="BK015620">
    <property type="protein sequence ID" value="DAE16320.1"/>
    <property type="molecule type" value="Genomic_DNA"/>
</dbReference>
<proteinExistence type="predicted"/>
<organism evidence="1">
    <name type="scientific">Siphoviridae sp. ctKyp3</name>
    <dbReference type="NCBI Taxonomy" id="2825447"/>
    <lineage>
        <taxon>Viruses</taxon>
        <taxon>Duplodnaviria</taxon>
        <taxon>Heunggongvirae</taxon>
        <taxon>Uroviricota</taxon>
        <taxon>Caudoviricetes</taxon>
    </lineage>
</organism>
<accession>A0A8S5QB97</accession>
<protein>
    <submittedName>
        <fullName evidence="1">Uncharacterized protein</fullName>
    </submittedName>
</protein>
<sequence length="34" mass="3758">MFVSQNGVGSWLSIHISLINLKMVAEVTEPRMVA</sequence>
<evidence type="ECO:0000313" key="1">
    <source>
        <dbReference type="EMBL" id="DAE16320.1"/>
    </source>
</evidence>